<dbReference type="InterPro" id="IPR043128">
    <property type="entry name" value="Rev_trsase/Diguanyl_cyclase"/>
</dbReference>
<dbReference type="RefSeq" id="WP_085178140.1">
    <property type="nucleotide sequence ID" value="NZ_LQPC01000065.1"/>
</dbReference>
<keyword evidence="1" id="KW-0472">Membrane</keyword>
<evidence type="ECO:0000259" key="2">
    <source>
        <dbReference type="PROSITE" id="PS50887"/>
    </source>
</evidence>
<sequence length="354" mass="37964">MTSRVQRWWDEPDHFEWVTQFLRQRGFLRSTQFVMATVSGSASLVTLSFVAGLGWSVEARLALGVLGVLFTLGMTAFWLTRWPTRRQSEIAVTVGTLFVAIWSMAQPSTSVAVLACTATAVTGGYIAFFHNTRLLVFNFAVAITITTSATWRLGSDTDIATAVAAFWLAWFPNVTVPLAIRGITKAMGAYAEQSGSDPLTGLLNRRGFADAIAHQLTEAPPSATHLGLVMVDLDYFKLVNDTHGHAAGDRALQAVAELLRQRSPHGATLCRAGGEEFIVAVAGPRGGAESVAGQLCRAIAELPQNVTASVGTCSIALDHLRTRNSDVLIDELIATADTAMYVAKRNGGNQVQLG</sequence>
<dbReference type="NCBIfam" id="TIGR00254">
    <property type="entry name" value="GGDEF"/>
    <property type="match status" value="1"/>
</dbReference>
<evidence type="ECO:0000313" key="4">
    <source>
        <dbReference type="Proteomes" id="UP000193622"/>
    </source>
</evidence>
<feature type="transmembrane region" description="Helical" evidence="1">
    <location>
        <begin position="33"/>
        <end position="55"/>
    </location>
</feature>
<dbReference type="Pfam" id="PF00990">
    <property type="entry name" value="GGDEF"/>
    <property type="match status" value="1"/>
</dbReference>
<dbReference type="PANTHER" id="PTHR45138">
    <property type="entry name" value="REGULATORY COMPONENTS OF SENSORY TRANSDUCTION SYSTEM"/>
    <property type="match status" value="1"/>
</dbReference>
<dbReference type="SUPFAM" id="SSF55073">
    <property type="entry name" value="Nucleotide cyclase"/>
    <property type="match status" value="1"/>
</dbReference>
<dbReference type="AlphaFoldDB" id="A0A1X1W782"/>
<dbReference type="EMBL" id="LQPC01000065">
    <property type="protein sequence ID" value="ORV82424.1"/>
    <property type="molecule type" value="Genomic_DNA"/>
</dbReference>
<dbReference type="Proteomes" id="UP000193622">
    <property type="component" value="Unassembled WGS sequence"/>
</dbReference>
<accession>A0A1X1W782</accession>
<gene>
    <name evidence="3" type="ORF">AWC12_27865</name>
</gene>
<feature type="transmembrane region" description="Helical" evidence="1">
    <location>
        <begin position="61"/>
        <end position="80"/>
    </location>
</feature>
<proteinExistence type="predicted"/>
<evidence type="ECO:0000256" key="1">
    <source>
        <dbReference type="SAM" id="Phobius"/>
    </source>
</evidence>
<dbReference type="GO" id="GO:0043709">
    <property type="term" value="P:cell adhesion involved in single-species biofilm formation"/>
    <property type="evidence" value="ECO:0007669"/>
    <property type="project" value="TreeGrafter"/>
</dbReference>
<feature type="transmembrane region" description="Helical" evidence="1">
    <location>
        <begin position="159"/>
        <end position="180"/>
    </location>
</feature>
<dbReference type="PANTHER" id="PTHR45138:SF9">
    <property type="entry name" value="DIGUANYLATE CYCLASE DGCM-RELATED"/>
    <property type="match status" value="1"/>
</dbReference>
<feature type="domain" description="GGDEF" evidence="2">
    <location>
        <begin position="224"/>
        <end position="354"/>
    </location>
</feature>
<dbReference type="GO" id="GO:0005886">
    <property type="term" value="C:plasma membrane"/>
    <property type="evidence" value="ECO:0007669"/>
    <property type="project" value="TreeGrafter"/>
</dbReference>
<organism evidence="3 4">
    <name type="scientific">Mycolicibacterium iranicum</name>
    <name type="common">Mycobacterium iranicum</name>
    <dbReference type="NCBI Taxonomy" id="912594"/>
    <lineage>
        <taxon>Bacteria</taxon>
        <taxon>Bacillati</taxon>
        <taxon>Actinomycetota</taxon>
        <taxon>Actinomycetes</taxon>
        <taxon>Mycobacteriales</taxon>
        <taxon>Mycobacteriaceae</taxon>
        <taxon>Mycolicibacterium</taxon>
    </lineage>
</organism>
<dbReference type="GO" id="GO:0052621">
    <property type="term" value="F:diguanylate cyclase activity"/>
    <property type="evidence" value="ECO:0007669"/>
    <property type="project" value="TreeGrafter"/>
</dbReference>
<feature type="transmembrane region" description="Helical" evidence="1">
    <location>
        <begin position="135"/>
        <end position="153"/>
    </location>
</feature>
<evidence type="ECO:0000313" key="3">
    <source>
        <dbReference type="EMBL" id="ORV82424.1"/>
    </source>
</evidence>
<dbReference type="GO" id="GO:1902201">
    <property type="term" value="P:negative regulation of bacterial-type flagellum-dependent cell motility"/>
    <property type="evidence" value="ECO:0007669"/>
    <property type="project" value="TreeGrafter"/>
</dbReference>
<dbReference type="Gene3D" id="3.30.70.270">
    <property type="match status" value="1"/>
</dbReference>
<dbReference type="PROSITE" id="PS50887">
    <property type="entry name" value="GGDEF"/>
    <property type="match status" value="1"/>
</dbReference>
<dbReference type="CDD" id="cd01949">
    <property type="entry name" value="GGDEF"/>
    <property type="match status" value="1"/>
</dbReference>
<name>A0A1X1W782_MYCIR</name>
<dbReference type="SMART" id="SM00267">
    <property type="entry name" value="GGDEF"/>
    <property type="match status" value="1"/>
</dbReference>
<dbReference type="InterPro" id="IPR000160">
    <property type="entry name" value="GGDEF_dom"/>
</dbReference>
<keyword evidence="1" id="KW-1133">Transmembrane helix</keyword>
<feature type="transmembrane region" description="Helical" evidence="1">
    <location>
        <begin position="87"/>
        <end position="105"/>
    </location>
</feature>
<keyword evidence="1" id="KW-0812">Transmembrane</keyword>
<feature type="transmembrane region" description="Helical" evidence="1">
    <location>
        <begin position="111"/>
        <end position="128"/>
    </location>
</feature>
<dbReference type="InterPro" id="IPR029787">
    <property type="entry name" value="Nucleotide_cyclase"/>
</dbReference>
<reference evidence="3 4" key="1">
    <citation type="submission" date="2016-01" db="EMBL/GenBank/DDBJ databases">
        <title>The new phylogeny of the genus Mycobacterium.</title>
        <authorList>
            <person name="Tarcisio F."/>
            <person name="Conor M."/>
            <person name="Antonella G."/>
            <person name="Elisabetta G."/>
            <person name="Giulia F.S."/>
            <person name="Sara T."/>
            <person name="Anna F."/>
            <person name="Clotilde B."/>
            <person name="Roberto B."/>
            <person name="Veronica D.S."/>
            <person name="Fabio R."/>
            <person name="Monica P."/>
            <person name="Olivier J."/>
            <person name="Enrico T."/>
            <person name="Nicola S."/>
        </authorList>
    </citation>
    <scope>NUCLEOTIDE SEQUENCE [LARGE SCALE GENOMIC DNA]</scope>
    <source>
        <strain evidence="3 4">DSM 45541</strain>
    </source>
</reference>
<protein>
    <recommendedName>
        <fullName evidence="2">GGDEF domain-containing protein</fullName>
    </recommendedName>
</protein>
<comment type="caution">
    <text evidence="3">The sequence shown here is derived from an EMBL/GenBank/DDBJ whole genome shotgun (WGS) entry which is preliminary data.</text>
</comment>
<dbReference type="InterPro" id="IPR050469">
    <property type="entry name" value="Diguanylate_Cyclase"/>
</dbReference>